<dbReference type="OrthoDB" id="880784at2"/>
<proteinExistence type="predicted"/>
<dbReference type="RefSeq" id="WP_109675609.1">
    <property type="nucleotide sequence ID" value="NZ_QGDT01000008.1"/>
</dbReference>
<keyword evidence="4" id="KW-1185">Reference proteome</keyword>
<dbReference type="AlphaFoldDB" id="A0A316AHN5"/>
<reference evidence="3 4" key="1">
    <citation type="submission" date="2018-03" db="EMBL/GenBank/DDBJ databases">
        <title>Genomic Encyclopedia of Archaeal and Bacterial Type Strains, Phase II (KMG-II): from individual species to whole genera.</title>
        <authorList>
            <person name="Goeker M."/>
        </authorList>
    </citation>
    <scope>NUCLEOTIDE SEQUENCE [LARGE SCALE GENOMIC DNA]</scope>
    <source>
        <strain evidence="3 4">DSM 100346</strain>
    </source>
</reference>
<feature type="domain" description="Putative auto-transporter adhesin head GIN" evidence="2">
    <location>
        <begin position="42"/>
        <end position="223"/>
    </location>
</feature>
<evidence type="ECO:0000313" key="4">
    <source>
        <dbReference type="Proteomes" id="UP000245880"/>
    </source>
</evidence>
<dbReference type="PROSITE" id="PS51257">
    <property type="entry name" value="PROKAR_LIPOPROTEIN"/>
    <property type="match status" value="1"/>
</dbReference>
<feature type="signal peptide" evidence="1">
    <location>
        <begin position="1"/>
        <end position="20"/>
    </location>
</feature>
<dbReference type="Gene3D" id="2.160.20.120">
    <property type="match status" value="1"/>
</dbReference>
<organism evidence="3 4">
    <name type="scientific">Dyadobacter jejuensis</name>
    <dbReference type="NCBI Taxonomy" id="1082580"/>
    <lineage>
        <taxon>Bacteria</taxon>
        <taxon>Pseudomonadati</taxon>
        <taxon>Bacteroidota</taxon>
        <taxon>Cytophagia</taxon>
        <taxon>Cytophagales</taxon>
        <taxon>Spirosomataceae</taxon>
        <taxon>Dyadobacter</taxon>
    </lineage>
</organism>
<accession>A0A316AHN5</accession>
<name>A0A316AHN5_9BACT</name>
<keyword evidence="1" id="KW-0732">Signal</keyword>
<protein>
    <submittedName>
        <fullName evidence="3">Putative autotransporter adhesin-like protein</fullName>
    </submittedName>
</protein>
<dbReference type="Proteomes" id="UP000245880">
    <property type="component" value="Unassembled WGS sequence"/>
</dbReference>
<dbReference type="EMBL" id="QGDT01000008">
    <property type="protein sequence ID" value="PWJ57255.1"/>
    <property type="molecule type" value="Genomic_DNA"/>
</dbReference>
<evidence type="ECO:0000259" key="2">
    <source>
        <dbReference type="Pfam" id="PF10988"/>
    </source>
</evidence>
<evidence type="ECO:0000313" key="3">
    <source>
        <dbReference type="EMBL" id="PWJ57255.1"/>
    </source>
</evidence>
<dbReference type="Pfam" id="PF10988">
    <property type="entry name" value="DUF2807"/>
    <property type="match status" value="1"/>
</dbReference>
<evidence type="ECO:0000256" key="1">
    <source>
        <dbReference type="SAM" id="SignalP"/>
    </source>
</evidence>
<sequence>MNNFKLTWILALAASMQACVYIDSDGISPRGPQSTESWYVDDFDRVSVTDGIDVHLRYGAASYVEATGAQRDLDDLEIEVSNNKLVARFKDKWFSNRQRLDLYLTTNDLSAVEFSGAVDADINGFDNLSTLQLKLTSASECTFDGYAGSIQMDLSGASELKLKGTSEVLNGKLSGASELHAVDYPVKSVILDLSGASEAYVWALDDLDIKASGASKVRYKGSPSISQDVSGSSSVKRY</sequence>
<feature type="chain" id="PRO_5016288375" evidence="1">
    <location>
        <begin position="21"/>
        <end position="238"/>
    </location>
</feature>
<comment type="caution">
    <text evidence="3">The sequence shown here is derived from an EMBL/GenBank/DDBJ whole genome shotgun (WGS) entry which is preliminary data.</text>
</comment>
<dbReference type="InterPro" id="IPR021255">
    <property type="entry name" value="DUF2807"/>
</dbReference>
<gene>
    <name evidence="3" type="ORF">CLV98_108175</name>
</gene>